<reference evidence="1 2" key="1">
    <citation type="submission" date="2015-03" db="EMBL/GenBank/DDBJ databases">
        <title>Genome sequencing of Methylobacterium variabile DSM 16961.</title>
        <authorList>
            <person name="Chaudhry V."/>
            <person name="Patil P.B."/>
        </authorList>
    </citation>
    <scope>NUCLEOTIDE SEQUENCE [LARGE SCALE GENOMIC DNA]</scope>
    <source>
        <strain evidence="1 2">DSM 16961</strain>
    </source>
</reference>
<dbReference type="Proteomes" id="UP000035955">
    <property type="component" value="Unassembled WGS sequence"/>
</dbReference>
<accession>A0A0J6SFQ7</accession>
<name>A0A0J6SFQ7_9HYPH</name>
<gene>
    <name evidence="1" type="ORF">VQ02_23440</name>
</gene>
<dbReference type="AlphaFoldDB" id="A0A0J6SFQ7"/>
<organism evidence="1 2">
    <name type="scientific">Methylobacterium variabile</name>
    <dbReference type="NCBI Taxonomy" id="298794"/>
    <lineage>
        <taxon>Bacteria</taxon>
        <taxon>Pseudomonadati</taxon>
        <taxon>Pseudomonadota</taxon>
        <taxon>Alphaproteobacteria</taxon>
        <taxon>Hyphomicrobiales</taxon>
        <taxon>Methylobacteriaceae</taxon>
        <taxon>Methylobacterium</taxon>
    </lineage>
</organism>
<sequence>MTTRPLDAAQAATMLRERGIQPASVATPSAMTEALCRVCGDHRLSVKSLPQDYDAIRDALAGLWPPPALPPTGEGSR</sequence>
<dbReference type="RefSeq" id="WP_048446635.1">
    <property type="nucleotide sequence ID" value="NZ_LABY01000173.1"/>
</dbReference>
<protein>
    <submittedName>
        <fullName evidence="1">Uncharacterized protein</fullName>
    </submittedName>
</protein>
<dbReference type="PATRIC" id="fig|298794.3.peg.2203"/>
<evidence type="ECO:0000313" key="1">
    <source>
        <dbReference type="EMBL" id="KMO32504.1"/>
    </source>
</evidence>
<comment type="caution">
    <text evidence="1">The sequence shown here is derived from an EMBL/GenBank/DDBJ whole genome shotgun (WGS) entry which is preliminary data.</text>
</comment>
<keyword evidence="2" id="KW-1185">Reference proteome</keyword>
<dbReference type="EMBL" id="LABY01000173">
    <property type="protein sequence ID" value="KMO32504.1"/>
    <property type="molecule type" value="Genomic_DNA"/>
</dbReference>
<evidence type="ECO:0000313" key="2">
    <source>
        <dbReference type="Proteomes" id="UP000035955"/>
    </source>
</evidence>
<proteinExistence type="predicted"/>